<reference evidence="2" key="1">
    <citation type="submission" date="2015-07" db="EMBL/GenBank/DDBJ databases">
        <title>Draft genome sequence of the purine-degrading Gottschalkia purinilyticum DSM 1384 (formerly Clostridium purinilyticum).</title>
        <authorList>
            <person name="Poehlein A."/>
            <person name="Schiel-Bengelsdorf B."/>
            <person name="Bengelsdorf F.R."/>
            <person name="Daniel R."/>
            <person name="Duerre P."/>
        </authorList>
    </citation>
    <scope>NUCLEOTIDE SEQUENCE [LARGE SCALE GENOMIC DNA]</scope>
    <source>
        <strain evidence="2">DSM 1384</strain>
    </source>
</reference>
<dbReference type="EMBL" id="LGSS01000002">
    <property type="protein sequence ID" value="KNF09661.1"/>
    <property type="molecule type" value="Genomic_DNA"/>
</dbReference>
<dbReference type="STRING" id="1503.CLPU_2c01120"/>
<evidence type="ECO:0000313" key="2">
    <source>
        <dbReference type="Proteomes" id="UP000037267"/>
    </source>
</evidence>
<dbReference type="OrthoDB" id="1739831at2"/>
<keyword evidence="1" id="KW-0282">Flagellum</keyword>
<organism evidence="1 2">
    <name type="scientific">Gottschalkia purinilytica</name>
    <name type="common">Clostridium purinilyticum</name>
    <dbReference type="NCBI Taxonomy" id="1503"/>
    <lineage>
        <taxon>Bacteria</taxon>
        <taxon>Bacillati</taxon>
        <taxon>Bacillota</taxon>
        <taxon>Tissierellia</taxon>
        <taxon>Tissierellales</taxon>
        <taxon>Gottschalkiaceae</taxon>
        <taxon>Gottschalkia</taxon>
    </lineage>
</organism>
<name>A0A0L0WDZ9_GOTPU</name>
<sequence length="135" mass="15940">MDIRNCKKCDRMYAYDGFDVCIKCRNVEDEMFKKVKEYLYDHPGADIQTVSTETGVEVKKILRYLREGKLEIKSDSPNFILDCERCGKAITTGRFCDKCILELQRELKSVIIDDKNKDKDKKDKDKMYLADRYKK</sequence>
<evidence type="ECO:0000313" key="1">
    <source>
        <dbReference type="EMBL" id="KNF09661.1"/>
    </source>
</evidence>
<dbReference type="PATRIC" id="fig|1503.3.peg.1609"/>
<keyword evidence="1" id="KW-0966">Cell projection</keyword>
<dbReference type="Proteomes" id="UP000037267">
    <property type="component" value="Unassembled WGS sequence"/>
</dbReference>
<dbReference type="RefSeq" id="WP_050354054.1">
    <property type="nucleotide sequence ID" value="NZ_LGSS01000002.1"/>
</dbReference>
<comment type="caution">
    <text evidence="1">The sequence shown here is derived from an EMBL/GenBank/DDBJ whole genome shotgun (WGS) entry which is preliminary data.</text>
</comment>
<accession>A0A0L0WDZ9</accession>
<dbReference type="InterPro" id="IPR022258">
    <property type="entry name" value="Flagellar_operon_YvyF"/>
</dbReference>
<proteinExistence type="predicted"/>
<protein>
    <submittedName>
        <fullName evidence="1">Flagellar operon protein YvyF</fullName>
    </submittedName>
</protein>
<dbReference type="AlphaFoldDB" id="A0A0L0WDZ9"/>
<dbReference type="NCBIfam" id="TIGR03826">
    <property type="entry name" value="YvyF"/>
    <property type="match status" value="1"/>
</dbReference>
<keyword evidence="2" id="KW-1185">Reference proteome</keyword>
<gene>
    <name evidence="1" type="primary">yvyF</name>
    <name evidence="1" type="ORF">CLPU_2c01120</name>
</gene>
<keyword evidence="1" id="KW-0969">Cilium</keyword>